<keyword evidence="7" id="KW-0804">Transcription</keyword>
<comment type="subcellular location">
    <subcellularLocation>
        <location evidence="1">Nucleus</location>
    </subcellularLocation>
</comment>
<feature type="compositionally biased region" description="Acidic residues" evidence="9">
    <location>
        <begin position="246"/>
        <end position="264"/>
    </location>
</feature>
<keyword evidence="3" id="KW-0645">Protease</keyword>
<evidence type="ECO:0000256" key="5">
    <source>
        <dbReference type="ARBA" id="ARBA00022825"/>
    </source>
</evidence>
<dbReference type="GO" id="GO:0005654">
    <property type="term" value="C:nucleoplasm"/>
    <property type="evidence" value="ECO:0007669"/>
    <property type="project" value="UniProtKB-ARBA"/>
</dbReference>
<dbReference type="InterPro" id="IPR013907">
    <property type="entry name" value="Sds3"/>
</dbReference>
<dbReference type="Proteomes" id="UP001149813">
    <property type="component" value="Unassembled WGS sequence"/>
</dbReference>
<evidence type="ECO:0000256" key="2">
    <source>
        <dbReference type="ARBA" id="ARBA00022491"/>
    </source>
</evidence>
<evidence type="ECO:0000313" key="10">
    <source>
        <dbReference type="EMBL" id="KAJ1722631.1"/>
    </source>
</evidence>
<feature type="region of interest" description="Disordered" evidence="9">
    <location>
        <begin position="1"/>
        <end position="79"/>
    </location>
</feature>
<keyword evidence="8" id="KW-0539">Nucleus</keyword>
<feature type="region of interest" description="Disordered" evidence="9">
    <location>
        <begin position="570"/>
        <end position="734"/>
    </location>
</feature>
<feature type="compositionally biased region" description="Acidic residues" evidence="9">
    <location>
        <begin position="118"/>
        <end position="129"/>
    </location>
</feature>
<sequence length="734" mass="78954">MAFMAGGRRRRRNSKTGSVKSAASDIVEEAPRAPSIVPEEPVSAHESEVELVAPDPVQNLTTEAHNPPGLDDSYDPFSYDSELETLSSVSSHSSITSANGSMLDDALGLSANVNGQDDMSDEDEGADLSDDVHDGSRRNGSGVHAKVAGDDQDEEGSGDHVIRTSKDSQRSSLADGSSDSNASGSDKRTPGSQGSDADDSEDNSDKARKKQTVSNSQYLSRPGALGVPPTPSRRPSMRSLMQPREVDEDNMEGDEDDEDDDMNDSETNALAVSESAADTPGTDAHGLKTNGIGHSAGADMDVDAEERVGGADGDEAATDGAVDDEDEEDDSLVRSKDENALANEARRSEALAELTCIEIEFAKLRERLYCERLQQVQIEEDYLNSGQHSDCERLVEEITSSHTEHLERLEYRHSAWLQQRQNLHEAWVRTVNYTYLVKRQELRSRLLEAQRKRLWRLRDMRVQEDRRYAEKAAALRYGASAAMAAVSIYDEDVALITQQSGGSSIEQLRRARRAAQTAQKCLVRKRKQRLAVPGLDPDEMDMDYVAMQMPVYPREHNANGFRRIYVPSAVPESDAASTGRKRKQRQPRQPRKKRALDAAEKGRDIGGGNAGGNPEPSGSGTSAAGPSVSGASTAGPSGSSTSTVGGPSGSSASTAAAPATRQPADVVTQKQQPHKPSPSTSSQTNGHIQAPIKTHPPQPPKSIAATGAEHEHYSSSDDDMQVPPGNSGPLGLKV</sequence>
<keyword evidence="11" id="KW-1185">Reference proteome</keyword>
<dbReference type="OrthoDB" id="20886at2759"/>
<evidence type="ECO:0000256" key="4">
    <source>
        <dbReference type="ARBA" id="ARBA00022801"/>
    </source>
</evidence>
<accession>A0A9W7Y087</accession>
<dbReference type="GO" id="GO:0010468">
    <property type="term" value="P:regulation of gene expression"/>
    <property type="evidence" value="ECO:0007669"/>
    <property type="project" value="UniProtKB-ARBA"/>
</dbReference>
<feature type="region of interest" description="Disordered" evidence="9">
    <location>
        <begin position="108"/>
        <end position="297"/>
    </location>
</feature>
<dbReference type="PANTHER" id="PTHR21964">
    <property type="entry name" value="BREAST CANCER METASTASIS-SUPPRESSOR 1"/>
    <property type="match status" value="1"/>
</dbReference>
<feature type="compositionally biased region" description="Polar residues" evidence="9">
    <location>
        <begin position="677"/>
        <end position="687"/>
    </location>
</feature>
<feature type="compositionally biased region" description="Low complexity" evidence="9">
    <location>
        <begin position="612"/>
        <end position="660"/>
    </location>
</feature>
<organism evidence="10 11">
    <name type="scientific">Coemansia erecta</name>
    <dbReference type="NCBI Taxonomy" id="147472"/>
    <lineage>
        <taxon>Eukaryota</taxon>
        <taxon>Fungi</taxon>
        <taxon>Fungi incertae sedis</taxon>
        <taxon>Zoopagomycota</taxon>
        <taxon>Kickxellomycotina</taxon>
        <taxon>Kickxellomycetes</taxon>
        <taxon>Kickxellales</taxon>
        <taxon>Kickxellaceae</taxon>
        <taxon>Coemansia</taxon>
    </lineage>
</organism>
<feature type="compositionally biased region" description="Low complexity" evidence="9">
    <location>
        <begin position="233"/>
        <end position="243"/>
    </location>
</feature>
<dbReference type="SMART" id="SM01401">
    <property type="entry name" value="Sds3"/>
    <property type="match status" value="1"/>
</dbReference>
<evidence type="ECO:0000256" key="3">
    <source>
        <dbReference type="ARBA" id="ARBA00022670"/>
    </source>
</evidence>
<dbReference type="Gene3D" id="1.20.5.1500">
    <property type="match status" value="1"/>
</dbReference>
<feature type="compositionally biased region" description="Basic and acidic residues" evidence="9">
    <location>
        <begin position="157"/>
        <end position="169"/>
    </location>
</feature>
<evidence type="ECO:0000256" key="1">
    <source>
        <dbReference type="ARBA" id="ARBA00004123"/>
    </source>
</evidence>
<keyword evidence="6" id="KW-0805">Transcription regulation</keyword>
<keyword evidence="5" id="KW-0720">Serine protease</keyword>
<feature type="region of interest" description="Disordered" evidence="9">
    <location>
        <begin position="310"/>
        <end position="337"/>
    </location>
</feature>
<keyword evidence="2" id="KW-0678">Repressor</keyword>
<evidence type="ECO:0000313" key="11">
    <source>
        <dbReference type="Proteomes" id="UP001149813"/>
    </source>
</evidence>
<proteinExistence type="predicted"/>
<dbReference type="AlphaFoldDB" id="A0A9W7Y087"/>
<reference evidence="10" key="1">
    <citation type="submission" date="2022-07" db="EMBL/GenBank/DDBJ databases">
        <title>Phylogenomic reconstructions and comparative analyses of Kickxellomycotina fungi.</title>
        <authorList>
            <person name="Reynolds N.K."/>
            <person name="Stajich J.E."/>
            <person name="Barry K."/>
            <person name="Grigoriev I.V."/>
            <person name="Crous P."/>
            <person name="Smith M.E."/>
        </authorList>
    </citation>
    <scope>NUCLEOTIDE SEQUENCE</scope>
    <source>
        <strain evidence="10">NBRC 32514</strain>
    </source>
</reference>
<feature type="compositionally biased region" description="Acidic residues" evidence="9">
    <location>
        <begin position="312"/>
        <end position="330"/>
    </location>
</feature>
<feature type="compositionally biased region" description="Basic residues" evidence="9">
    <location>
        <begin position="579"/>
        <end position="594"/>
    </location>
</feature>
<dbReference type="Pfam" id="PF08598">
    <property type="entry name" value="Sds3"/>
    <property type="match status" value="1"/>
</dbReference>
<name>A0A9W7Y087_9FUNG</name>
<evidence type="ECO:0000256" key="7">
    <source>
        <dbReference type="ARBA" id="ARBA00023163"/>
    </source>
</evidence>
<feature type="compositionally biased region" description="Basic and acidic residues" evidence="9">
    <location>
        <begin position="595"/>
        <end position="604"/>
    </location>
</feature>
<evidence type="ECO:0000256" key="6">
    <source>
        <dbReference type="ARBA" id="ARBA00023015"/>
    </source>
</evidence>
<dbReference type="InterPro" id="IPR023828">
    <property type="entry name" value="Peptidase_S8_Ser-AS"/>
</dbReference>
<feature type="compositionally biased region" description="Low complexity" evidence="9">
    <location>
        <begin position="170"/>
        <end position="184"/>
    </location>
</feature>
<evidence type="ECO:0000256" key="8">
    <source>
        <dbReference type="ARBA" id="ARBA00023242"/>
    </source>
</evidence>
<dbReference type="GO" id="GO:0008236">
    <property type="term" value="F:serine-type peptidase activity"/>
    <property type="evidence" value="ECO:0007669"/>
    <property type="project" value="UniProtKB-KW"/>
</dbReference>
<dbReference type="GO" id="GO:0006508">
    <property type="term" value="P:proteolysis"/>
    <property type="evidence" value="ECO:0007669"/>
    <property type="project" value="UniProtKB-KW"/>
</dbReference>
<dbReference type="PROSITE" id="PS00138">
    <property type="entry name" value="SUBTILASE_SER"/>
    <property type="match status" value="1"/>
</dbReference>
<evidence type="ECO:0000256" key="9">
    <source>
        <dbReference type="SAM" id="MobiDB-lite"/>
    </source>
</evidence>
<gene>
    <name evidence="10" type="ORF">LPJ53_002973</name>
</gene>
<protein>
    <submittedName>
        <fullName evidence="10">Uncharacterized protein</fullName>
    </submittedName>
</protein>
<keyword evidence="4" id="KW-0378">Hydrolase</keyword>
<comment type="caution">
    <text evidence="10">The sequence shown here is derived from an EMBL/GenBank/DDBJ whole genome shotgun (WGS) entry which is preliminary data.</text>
</comment>
<dbReference type="EMBL" id="JANBOJ010000102">
    <property type="protein sequence ID" value="KAJ1722631.1"/>
    <property type="molecule type" value="Genomic_DNA"/>
</dbReference>